<reference evidence="2 3" key="1">
    <citation type="submission" date="2015-09" db="EMBL/GenBank/DDBJ databases">
        <title>Whole genome shotgun sequence assembly of Aphanizomenon flos-aquae UKL13.</title>
        <authorList>
            <person name="Driscoll C."/>
        </authorList>
    </citation>
    <scope>NUCLEOTIDE SEQUENCE [LARGE SCALE GENOMIC DNA]</scope>
    <source>
        <strain evidence="2">MDT13</strain>
    </source>
</reference>
<evidence type="ECO:0000259" key="1">
    <source>
        <dbReference type="Pfam" id="PF13304"/>
    </source>
</evidence>
<evidence type="ECO:0000313" key="3">
    <source>
        <dbReference type="Proteomes" id="UP000092382"/>
    </source>
</evidence>
<dbReference type="InterPro" id="IPR003959">
    <property type="entry name" value="ATPase_AAA_core"/>
</dbReference>
<gene>
    <name evidence="2" type="ORF">AN481_07490</name>
</gene>
<comment type="caution">
    <text evidence="2">The sequence shown here is derived from an EMBL/GenBank/DDBJ whole genome shotgun (WGS) entry which is preliminary data.</text>
</comment>
<dbReference type="Proteomes" id="UP000092382">
    <property type="component" value="Unassembled WGS sequence"/>
</dbReference>
<dbReference type="InterPro" id="IPR027417">
    <property type="entry name" value="P-loop_NTPase"/>
</dbReference>
<dbReference type="SUPFAM" id="SSF52540">
    <property type="entry name" value="P-loop containing nucleoside triphosphate hydrolases"/>
    <property type="match status" value="1"/>
</dbReference>
<name>A0A1B7VYC3_APHFL</name>
<evidence type="ECO:0000313" key="2">
    <source>
        <dbReference type="EMBL" id="OBQ25977.1"/>
    </source>
</evidence>
<proteinExistence type="predicted"/>
<dbReference type="Gene3D" id="3.40.50.300">
    <property type="entry name" value="P-loop containing nucleotide triphosphate hydrolases"/>
    <property type="match status" value="1"/>
</dbReference>
<dbReference type="AlphaFoldDB" id="A0A1B7VYC3"/>
<dbReference type="GO" id="GO:0000731">
    <property type="term" value="P:DNA synthesis involved in DNA repair"/>
    <property type="evidence" value="ECO:0007669"/>
    <property type="project" value="TreeGrafter"/>
</dbReference>
<dbReference type="PANTHER" id="PTHR32182">
    <property type="entry name" value="DNA REPLICATION AND REPAIR PROTEIN RECF"/>
    <property type="match status" value="1"/>
</dbReference>
<dbReference type="GO" id="GO:0016887">
    <property type="term" value="F:ATP hydrolysis activity"/>
    <property type="evidence" value="ECO:0007669"/>
    <property type="project" value="InterPro"/>
</dbReference>
<sequence length="367" mass="41195">MLERLIIKGFKSIKTMDLELRPLNILIGANGAGKSNLISFFKMLNEMMAERLRQYIGISGSAHSLLHFGPKVTPQIEAQLEFKIDNGSRDIIYTICLKFAAGDILIFAEETGTRNGSHLPQPSTIYSFGAGHQETKIKKAAAAGTPTIANTIKHLLNDCRVYHFHDTSSTTRVRQSCYIDDNHSLMSDGGNLAALLLRFREDHNTAYQRIIKTIRLIAPFFDDFVLEPRADYVKLNWLHKGSDQLFSPDQFSDGTLRAICLTTLLLQPETELPALIIVDEPELGLHPYALNIVAGMFGKASYHTQILISTQSTSFLDNFNPEDVITVDREGKESQFKRLNPEELESWLEEYSLGEIWEKNIIGGGPH</sequence>
<dbReference type="GO" id="GO:0006302">
    <property type="term" value="P:double-strand break repair"/>
    <property type="evidence" value="ECO:0007669"/>
    <property type="project" value="TreeGrafter"/>
</dbReference>
<dbReference type="PATRIC" id="fig|1710894.3.peg.3142"/>
<dbReference type="EMBL" id="LJOY01000018">
    <property type="protein sequence ID" value="OBQ25977.1"/>
    <property type="molecule type" value="Genomic_DNA"/>
</dbReference>
<dbReference type="Pfam" id="PF13304">
    <property type="entry name" value="AAA_21"/>
    <property type="match status" value="1"/>
</dbReference>
<dbReference type="STRING" id="1803587.GCA_001593825_03266"/>
<organism evidence="2 3">
    <name type="scientific">Aphanizomenon flos-aquae LD13</name>
    <dbReference type="NCBI Taxonomy" id="1710894"/>
    <lineage>
        <taxon>Bacteria</taxon>
        <taxon>Bacillati</taxon>
        <taxon>Cyanobacteriota</taxon>
        <taxon>Cyanophyceae</taxon>
        <taxon>Nostocales</taxon>
        <taxon>Aphanizomenonaceae</taxon>
        <taxon>Aphanizomenon</taxon>
    </lineage>
</organism>
<protein>
    <submittedName>
        <fullName evidence="2">Chromosome segregation protein SMC</fullName>
    </submittedName>
</protein>
<dbReference type="PANTHER" id="PTHR32182:SF22">
    <property type="entry name" value="ATP-DEPENDENT ENDONUCLEASE, OLD FAMILY-RELATED"/>
    <property type="match status" value="1"/>
</dbReference>
<feature type="domain" description="ATPase AAA-type core" evidence="1">
    <location>
        <begin position="23"/>
        <end position="317"/>
    </location>
</feature>
<dbReference type="PIRSF" id="PIRSF029347">
    <property type="entry name" value="RecF"/>
    <property type="match status" value="1"/>
</dbReference>
<accession>A0A1B7VYC3</accession>
<dbReference type="InterPro" id="IPR014555">
    <property type="entry name" value="RecF-like"/>
</dbReference>
<dbReference type="GO" id="GO:0005524">
    <property type="term" value="F:ATP binding"/>
    <property type="evidence" value="ECO:0007669"/>
    <property type="project" value="InterPro"/>
</dbReference>